<evidence type="ECO:0000313" key="2">
    <source>
        <dbReference type="EMBL" id="EMC92789.1"/>
    </source>
</evidence>
<dbReference type="EMBL" id="KB445561">
    <property type="protein sequence ID" value="EMC92789.1"/>
    <property type="molecule type" value="Genomic_DNA"/>
</dbReference>
<name>M2N1G8_BAUPA</name>
<sequence length="254" mass="26157">MQPLTAAILLVLTGSASGESNVTATSFSSISTVKPLSLVSSGLGTITLVAANSTINPAPTLPTDGAQNSLQANSTVSFTTLTLAGAVTVASLSDAAATPTCRFTALPGAFSLLTSRGENVVISDSDNTLTATGDPTAYTFYINSTCAGSICDLNQLAYSAAFPADIERLNKLAWVRPGGGPITFFGVDFATNGSIGWERVLLDFSHSACAALPRAWLDHDMSVLEQCSAEIFMAYQRNANCTIVGLSVDNAVSG</sequence>
<dbReference type="HOGENOM" id="CLU_1094094_0_0_1"/>
<feature type="chain" id="PRO_5004021469" evidence="1">
    <location>
        <begin position="19"/>
        <end position="254"/>
    </location>
</feature>
<evidence type="ECO:0000256" key="1">
    <source>
        <dbReference type="SAM" id="SignalP"/>
    </source>
</evidence>
<reference evidence="2 3" key="1">
    <citation type="journal article" date="2012" name="PLoS Pathog.">
        <title>Diverse lifestyles and strategies of plant pathogenesis encoded in the genomes of eighteen Dothideomycetes fungi.</title>
        <authorList>
            <person name="Ohm R.A."/>
            <person name="Feau N."/>
            <person name="Henrissat B."/>
            <person name="Schoch C.L."/>
            <person name="Horwitz B.A."/>
            <person name="Barry K.W."/>
            <person name="Condon B.J."/>
            <person name="Copeland A.C."/>
            <person name="Dhillon B."/>
            <person name="Glaser F."/>
            <person name="Hesse C.N."/>
            <person name="Kosti I."/>
            <person name="LaButti K."/>
            <person name="Lindquist E.A."/>
            <person name="Lucas S."/>
            <person name="Salamov A.A."/>
            <person name="Bradshaw R.E."/>
            <person name="Ciuffetti L."/>
            <person name="Hamelin R.C."/>
            <person name="Kema G.H.J."/>
            <person name="Lawrence C."/>
            <person name="Scott J.A."/>
            <person name="Spatafora J.W."/>
            <person name="Turgeon B.G."/>
            <person name="de Wit P.J.G.M."/>
            <person name="Zhong S."/>
            <person name="Goodwin S.B."/>
            <person name="Grigoriev I.V."/>
        </authorList>
    </citation>
    <scope>NUCLEOTIDE SEQUENCE [LARGE SCALE GENOMIC DNA]</scope>
    <source>
        <strain evidence="2 3">UAMH 10762</strain>
    </source>
</reference>
<dbReference type="Proteomes" id="UP000011761">
    <property type="component" value="Unassembled WGS sequence"/>
</dbReference>
<organism evidence="2 3">
    <name type="scientific">Baudoinia panamericana (strain UAMH 10762)</name>
    <name type="common">Angels' share fungus</name>
    <name type="synonym">Baudoinia compniacensis (strain UAMH 10762)</name>
    <dbReference type="NCBI Taxonomy" id="717646"/>
    <lineage>
        <taxon>Eukaryota</taxon>
        <taxon>Fungi</taxon>
        <taxon>Dikarya</taxon>
        <taxon>Ascomycota</taxon>
        <taxon>Pezizomycotina</taxon>
        <taxon>Dothideomycetes</taxon>
        <taxon>Dothideomycetidae</taxon>
        <taxon>Mycosphaerellales</taxon>
        <taxon>Teratosphaeriaceae</taxon>
        <taxon>Baudoinia</taxon>
    </lineage>
</organism>
<proteinExistence type="predicted"/>
<feature type="signal peptide" evidence="1">
    <location>
        <begin position="1"/>
        <end position="18"/>
    </location>
</feature>
<dbReference type="GeneID" id="19109116"/>
<gene>
    <name evidence="2" type="ORF">BAUCODRAFT_151196</name>
</gene>
<keyword evidence="3" id="KW-1185">Reference proteome</keyword>
<protein>
    <submittedName>
        <fullName evidence="2">Uncharacterized protein</fullName>
    </submittedName>
</protein>
<accession>M2N1G8</accession>
<keyword evidence="1" id="KW-0732">Signal</keyword>
<dbReference type="AlphaFoldDB" id="M2N1G8"/>
<dbReference type="KEGG" id="bcom:BAUCODRAFT_151196"/>
<evidence type="ECO:0000313" key="3">
    <source>
        <dbReference type="Proteomes" id="UP000011761"/>
    </source>
</evidence>
<dbReference type="RefSeq" id="XP_007680115.1">
    <property type="nucleotide sequence ID" value="XM_007681925.1"/>
</dbReference>